<dbReference type="PANTHER" id="PTHR33050">
    <property type="entry name" value="REVERSE TRANSCRIPTASE DOMAIN-CONTAINING PROTEIN"/>
    <property type="match status" value="1"/>
</dbReference>
<evidence type="ECO:0000259" key="2">
    <source>
        <dbReference type="PROSITE" id="PS50878"/>
    </source>
</evidence>
<evidence type="ECO:0000313" key="4">
    <source>
        <dbReference type="Proteomes" id="UP000324800"/>
    </source>
</evidence>
<dbReference type="Gene3D" id="3.10.10.10">
    <property type="entry name" value="HIV Type 1 Reverse Transcriptase, subunit A, domain 1"/>
    <property type="match status" value="1"/>
</dbReference>
<feature type="transmembrane region" description="Helical" evidence="1">
    <location>
        <begin position="25"/>
        <end position="44"/>
    </location>
</feature>
<evidence type="ECO:0000256" key="1">
    <source>
        <dbReference type="SAM" id="Phobius"/>
    </source>
</evidence>
<keyword evidence="1" id="KW-0812">Transmembrane</keyword>
<protein>
    <recommendedName>
        <fullName evidence="2">Reverse transcriptase domain-containing protein</fullName>
    </recommendedName>
</protein>
<accession>A0A5J4WLF5</accession>
<name>A0A5J4WLF5_9EUKA</name>
<dbReference type="SUPFAM" id="SSF56672">
    <property type="entry name" value="DNA/RNA polymerases"/>
    <property type="match status" value="1"/>
</dbReference>
<organism evidence="3 4">
    <name type="scientific">Streblomastix strix</name>
    <dbReference type="NCBI Taxonomy" id="222440"/>
    <lineage>
        <taxon>Eukaryota</taxon>
        <taxon>Metamonada</taxon>
        <taxon>Preaxostyla</taxon>
        <taxon>Oxymonadida</taxon>
        <taxon>Streblomastigidae</taxon>
        <taxon>Streblomastix</taxon>
    </lineage>
</organism>
<feature type="transmembrane region" description="Helical" evidence="1">
    <location>
        <begin position="88"/>
        <end position="105"/>
    </location>
</feature>
<dbReference type="InterPro" id="IPR043128">
    <property type="entry name" value="Rev_trsase/Diguanyl_cyclase"/>
</dbReference>
<dbReference type="Pfam" id="PF00078">
    <property type="entry name" value="RVT_1"/>
    <property type="match status" value="1"/>
</dbReference>
<dbReference type="Proteomes" id="UP000324800">
    <property type="component" value="Unassembled WGS sequence"/>
</dbReference>
<reference evidence="3 4" key="1">
    <citation type="submission" date="2019-03" db="EMBL/GenBank/DDBJ databases">
        <title>Single cell metagenomics reveals metabolic interactions within the superorganism composed of flagellate Streblomastix strix and complex community of Bacteroidetes bacteria on its surface.</title>
        <authorList>
            <person name="Treitli S.C."/>
            <person name="Kolisko M."/>
            <person name="Husnik F."/>
            <person name="Keeling P."/>
            <person name="Hampl V."/>
        </authorList>
    </citation>
    <scope>NUCLEOTIDE SEQUENCE [LARGE SCALE GENOMIC DNA]</scope>
    <source>
        <strain evidence="3">ST1C</strain>
    </source>
</reference>
<dbReference type="EMBL" id="SNRW01001594">
    <property type="protein sequence ID" value="KAA6395780.1"/>
    <property type="molecule type" value="Genomic_DNA"/>
</dbReference>
<dbReference type="AlphaFoldDB" id="A0A5J4WLF5"/>
<dbReference type="InterPro" id="IPR000477">
    <property type="entry name" value="RT_dom"/>
</dbReference>
<evidence type="ECO:0000313" key="3">
    <source>
        <dbReference type="EMBL" id="KAA6395780.1"/>
    </source>
</evidence>
<dbReference type="InterPro" id="IPR052055">
    <property type="entry name" value="Hepadnavirus_pol/RT"/>
</dbReference>
<proteinExistence type="predicted"/>
<keyword evidence="1" id="KW-0472">Membrane</keyword>
<sequence>METNSNGLTQSLQFQRKEKRDGEKLWTAINLSLIFNAFVLRWMLSKHLRELIRPADQKINLDLESTFNHITVEPNFRPFLGFEFKRRFYMYTAMCFGVLHAPLIFHKTMKPLMKYVREKMSIRSKSYCDDLIFMNENKEVLAHQVLQIVQIIQEFGWQISQKKSSLILIQSSEFLGWSANSLNNELTIISQRKGEMLKGFLNGDG</sequence>
<gene>
    <name evidence="3" type="ORF">EZS28_008689</name>
</gene>
<dbReference type="PANTHER" id="PTHR33050:SF7">
    <property type="entry name" value="RIBONUCLEASE H"/>
    <property type="match status" value="1"/>
</dbReference>
<dbReference type="PROSITE" id="PS50878">
    <property type="entry name" value="RT_POL"/>
    <property type="match status" value="1"/>
</dbReference>
<dbReference type="Gene3D" id="3.30.70.270">
    <property type="match status" value="1"/>
</dbReference>
<keyword evidence="1" id="KW-1133">Transmembrane helix</keyword>
<feature type="domain" description="Reverse transcriptase" evidence="2">
    <location>
        <begin position="1"/>
        <end position="179"/>
    </location>
</feature>
<comment type="caution">
    <text evidence="3">The sequence shown here is derived from an EMBL/GenBank/DDBJ whole genome shotgun (WGS) entry which is preliminary data.</text>
</comment>
<dbReference type="InterPro" id="IPR043502">
    <property type="entry name" value="DNA/RNA_pol_sf"/>
</dbReference>